<dbReference type="InterPro" id="IPR023213">
    <property type="entry name" value="CAT-like_dom_sf"/>
</dbReference>
<dbReference type="EC" id="2.3.1.282" evidence="5"/>
<evidence type="ECO:0000313" key="15">
    <source>
        <dbReference type="Proteomes" id="UP001139157"/>
    </source>
</evidence>
<comment type="similarity">
    <text evidence="4">Belongs to the acyltransferase PapA5 family.</text>
</comment>
<dbReference type="Gene3D" id="3.30.559.10">
    <property type="entry name" value="Chloramphenicol acetyltransferase-like domain"/>
    <property type="match status" value="1"/>
</dbReference>
<keyword evidence="15" id="KW-1185">Reference proteome</keyword>
<evidence type="ECO:0000256" key="3">
    <source>
        <dbReference type="ARBA" id="ARBA00001907"/>
    </source>
</evidence>
<evidence type="ECO:0000256" key="4">
    <source>
        <dbReference type="ARBA" id="ARBA00006558"/>
    </source>
</evidence>
<evidence type="ECO:0000256" key="1">
    <source>
        <dbReference type="ARBA" id="ARBA00000026"/>
    </source>
</evidence>
<keyword evidence="7" id="KW-0443">Lipid metabolism</keyword>
<protein>
    <recommendedName>
        <fullName evidence="6">Phthiocerol/phthiodiolone dimycocerosyl transferase</fullName>
        <ecNumber evidence="5">2.3.1.282</ecNumber>
    </recommendedName>
    <alternativeName>
        <fullName evidence="12">Acyltransferase PapA5</fullName>
    </alternativeName>
    <alternativeName>
        <fullName evidence="10">Phthiocerol/phthiodiolone O-acyltransferase</fullName>
    </alternativeName>
    <alternativeName>
        <fullName evidence="11">Polyketide synthase-associated protein A5</fullName>
    </alternativeName>
</protein>
<organism evidence="14 15">
    <name type="scientific">Nocardia pulmonis</name>
    <dbReference type="NCBI Taxonomy" id="2951408"/>
    <lineage>
        <taxon>Bacteria</taxon>
        <taxon>Bacillati</taxon>
        <taxon>Actinomycetota</taxon>
        <taxon>Actinomycetes</taxon>
        <taxon>Mycobacteriales</taxon>
        <taxon>Nocardiaceae</taxon>
        <taxon>Nocardia</taxon>
    </lineage>
</organism>
<gene>
    <name evidence="14" type="ORF">NDR86_18950</name>
</gene>
<dbReference type="Gene3D" id="3.30.559.30">
    <property type="entry name" value="Nonribosomal peptide synthetase, condensation domain"/>
    <property type="match status" value="1"/>
</dbReference>
<evidence type="ECO:0000256" key="8">
    <source>
        <dbReference type="ARBA" id="ARBA00022679"/>
    </source>
</evidence>
<evidence type="ECO:0000313" key="14">
    <source>
        <dbReference type="EMBL" id="MCM6775557.1"/>
    </source>
</evidence>
<evidence type="ECO:0000256" key="2">
    <source>
        <dbReference type="ARBA" id="ARBA00000625"/>
    </source>
</evidence>
<dbReference type="Proteomes" id="UP001139157">
    <property type="component" value="Unassembled WGS sequence"/>
</dbReference>
<dbReference type="InterPro" id="IPR031641">
    <property type="entry name" value="PapA_C"/>
</dbReference>
<feature type="domain" description="Phthiocerol/phthiodiolone dimycocerosyl transferase C-terminal" evidence="13">
    <location>
        <begin position="192"/>
        <end position="385"/>
    </location>
</feature>
<keyword evidence="8" id="KW-0808">Transferase</keyword>
<dbReference type="EMBL" id="JAMRXG010000007">
    <property type="protein sequence ID" value="MCM6775557.1"/>
    <property type="molecule type" value="Genomic_DNA"/>
</dbReference>
<evidence type="ECO:0000256" key="6">
    <source>
        <dbReference type="ARBA" id="ARBA00013449"/>
    </source>
</evidence>
<proteinExistence type="inferred from homology"/>
<comment type="catalytic activity">
    <reaction evidence="1">
        <text>2 a mycocerosyl-[mycocerosic acid synthase] + a phthiocerol = a dimycocerosyl phthiocerol + 2 holo-[mycocerosic acid synthase].</text>
        <dbReference type="EC" id="2.3.1.282"/>
    </reaction>
</comment>
<dbReference type="AlphaFoldDB" id="A0A9X2E755"/>
<sequence>MTTPEITRALAPSEAMFAGNQLYVGYCVHTSGELDLTALATAYEAVCRTYPVLAARLETTADGEAVIVTSEARPTLRVGHGSLDRPLAGLDLDQARSLSALIVTYDGTEASVTLATHHSIADAYHSFGVLTALWDRYTDAVEGVSAQLRRHPYPKSVEQLLAERGIDRLESAEAATTAAEAPPAPSAPATEPLTFAMARLRLTAERTAALADLGHRERITINGLLSAALLLAEAEIRDAALADLVYAYPVNLRTRLTPQIGLTEGTNVLGFASFQSSGQSADPLTLAREVNAGLHAGLAEGTIQRSPLALADPALLAQSAQAMADGAVVATNWGPVPALRSPAALRLTDFRGGFHAKVARDLPAGPIWGGCYLISTFDGRLSIEIPSLDADPAAGHARIAAVRERLDHLLTRV</sequence>
<comment type="caution">
    <text evidence="14">The sequence shown here is derived from an EMBL/GenBank/DDBJ whole genome shotgun (WGS) entry which is preliminary data.</text>
</comment>
<dbReference type="GO" id="GO:0016746">
    <property type="term" value="F:acyltransferase activity"/>
    <property type="evidence" value="ECO:0007669"/>
    <property type="project" value="UniProtKB-KW"/>
</dbReference>
<dbReference type="SUPFAM" id="SSF52777">
    <property type="entry name" value="CoA-dependent acyltransferases"/>
    <property type="match status" value="2"/>
</dbReference>
<evidence type="ECO:0000256" key="12">
    <source>
        <dbReference type="ARBA" id="ARBA00033407"/>
    </source>
</evidence>
<evidence type="ECO:0000259" key="13">
    <source>
        <dbReference type="Pfam" id="PF16911"/>
    </source>
</evidence>
<evidence type="ECO:0000256" key="10">
    <source>
        <dbReference type="ARBA" id="ARBA00030465"/>
    </source>
</evidence>
<evidence type="ECO:0000256" key="5">
    <source>
        <dbReference type="ARBA" id="ARBA00012866"/>
    </source>
</evidence>
<dbReference type="Pfam" id="PF16911">
    <property type="entry name" value="PapA_C"/>
    <property type="match status" value="1"/>
</dbReference>
<keyword evidence="7" id="KW-0444">Lipid biosynthesis</keyword>
<evidence type="ECO:0000256" key="7">
    <source>
        <dbReference type="ARBA" id="ARBA00022516"/>
    </source>
</evidence>
<dbReference type="RefSeq" id="WP_251913801.1">
    <property type="nucleotide sequence ID" value="NZ_JAMRXG010000007.1"/>
</dbReference>
<evidence type="ECO:0000256" key="9">
    <source>
        <dbReference type="ARBA" id="ARBA00023315"/>
    </source>
</evidence>
<accession>A0A9X2E755</accession>
<name>A0A9X2E755_9NOCA</name>
<evidence type="ECO:0000256" key="11">
    <source>
        <dbReference type="ARBA" id="ARBA00032317"/>
    </source>
</evidence>
<comment type="catalytic activity">
    <reaction evidence="2">
        <text>2 a mycocerosyl-[mycocerosic acid synthase] + a phenolphthiocerol = a dimycocerosyl phenolphthiocerol + 2 holo-[mycocerosic acid synthase].</text>
        <dbReference type="EC" id="2.3.1.282"/>
    </reaction>
</comment>
<reference evidence="14" key="1">
    <citation type="submission" date="2022-06" db="EMBL/GenBank/DDBJ databases">
        <title>Novel species in genus nocardia.</title>
        <authorList>
            <person name="Li F."/>
        </authorList>
    </citation>
    <scope>NUCLEOTIDE SEQUENCE</scope>
    <source>
        <strain evidence="14">CDC141</strain>
    </source>
</reference>
<keyword evidence="9" id="KW-0012">Acyltransferase</keyword>
<comment type="catalytic activity">
    <reaction evidence="3">
        <text>2 a mycocerosyl-[mycocerosic acid synthase] + a phthiodiolone = a dimycocerosyl phthiodiolone + 2 holo-[mycocerosic acid synthase].</text>
        <dbReference type="EC" id="2.3.1.282"/>
    </reaction>
</comment>